<sequence length="212" mass="24200">MSSEKQEEIEEVKEITDVIGGYGPWQRRIFIMFVLASFVPAWHNLVITFFAPNIDHWCSRPPSFSNLTVEQWKNNSIPIEKDNGKIFHSHCERYDNFGGKMMNLTTTKCDTWEYDKSFYQTTIINEWDLVCDDEWMVSLTQSIYMAGFLVATIMFGQLADRFGRRPIILICVVIIVTSGLATAFSTSFAMFTVLRFLVALGSAGLLTTGFVI</sequence>
<keyword evidence="7" id="KW-1185">Reference proteome</keyword>
<proteinExistence type="predicted"/>
<evidence type="ECO:0000256" key="2">
    <source>
        <dbReference type="ARBA" id="ARBA00022692"/>
    </source>
</evidence>
<evidence type="ECO:0000313" key="8">
    <source>
        <dbReference type="RefSeq" id="XP_013792216.1"/>
    </source>
</evidence>
<keyword evidence="3 5" id="KW-1133">Transmembrane helix</keyword>
<dbReference type="GeneID" id="106476089"/>
<dbReference type="PANTHER" id="PTHR24064">
    <property type="entry name" value="SOLUTE CARRIER FAMILY 22 MEMBER"/>
    <property type="match status" value="1"/>
</dbReference>
<dbReference type="InterPro" id="IPR005828">
    <property type="entry name" value="MFS_sugar_transport-like"/>
</dbReference>
<evidence type="ECO:0000259" key="6">
    <source>
        <dbReference type="PROSITE" id="PS50850"/>
    </source>
</evidence>
<organism evidence="7 8">
    <name type="scientific">Limulus polyphemus</name>
    <name type="common">Atlantic horseshoe crab</name>
    <dbReference type="NCBI Taxonomy" id="6850"/>
    <lineage>
        <taxon>Eukaryota</taxon>
        <taxon>Metazoa</taxon>
        <taxon>Ecdysozoa</taxon>
        <taxon>Arthropoda</taxon>
        <taxon>Chelicerata</taxon>
        <taxon>Merostomata</taxon>
        <taxon>Xiphosura</taxon>
        <taxon>Limulidae</taxon>
        <taxon>Limulus</taxon>
    </lineage>
</organism>
<feature type="transmembrane region" description="Helical" evidence="5">
    <location>
        <begin position="135"/>
        <end position="155"/>
    </location>
</feature>
<dbReference type="InterPro" id="IPR036259">
    <property type="entry name" value="MFS_trans_sf"/>
</dbReference>
<feature type="transmembrane region" description="Helical" evidence="5">
    <location>
        <begin position="29"/>
        <end position="51"/>
    </location>
</feature>
<dbReference type="SUPFAM" id="SSF103473">
    <property type="entry name" value="MFS general substrate transporter"/>
    <property type="match status" value="1"/>
</dbReference>
<evidence type="ECO:0000256" key="1">
    <source>
        <dbReference type="ARBA" id="ARBA00004141"/>
    </source>
</evidence>
<protein>
    <submittedName>
        <fullName evidence="8">Solute carrier family 22 member 5-like</fullName>
    </submittedName>
</protein>
<dbReference type="InterPro" id="IPR020846">
    <property type="entry name" value="MFS_dom"/>
</dbReference>
<keyword evidence="4 5" id="KW-0472">Membrane</keyword>
<dbReference type="PROSITE" id="PS50850">
    <property type="entry name" value="MFS"/>
    <property type="match status" value="1"/>
</dbReference>
<dbReference type="Proteomes" id="UP000694941">
    <property type="component" value="Unplaced"/>
</dbReference>
<dbReference type="Gene3D" id="1.20.1250.20">
    <property type="entry name" value="MFS general substrate transporter like domains"/>
    <property type="match status" value="1"/>
</dbReference>
<evidence type="ECO:0000256" key="3">
    <source>
        <dbReference type="ARBA" id="ARBA00022989"/>
    </source>
</evidence>
<feature type="non-terminal residue" evidence="8">
    <location>
        <position position="212"/>
    </location>
</feature>
<dbReference type="RefSeq" id="XP_013792216.1">
    <property type="nucleotide sequence ID" value="XM_013936762.2"/>
</dbReference>
<comment type="subcellular location">
    <subcellularLocation>
        <location evidence="1">Membrane</location>
        <topology evidence="1">Multi-pass membrane protein</topology>
    </subcellularLocation>
</comment>
<reference evidence="8" key="1">
    <citation type="submission" date="2025-08" db="UniProtKB">
        <authorList>
            <consortium name="RefSeq"/>
        </authorList>
    </citation>
    <scope>IDENTIFICATION</scope>
    <source>
        <tissue evidence="8">Muscle</tissue>
    </source>
</reference>
<name>A0ABM1C0Q7_LIMPO</name>
<evidence type="ECO:0000313" key="7">
    <source>
        <dbReference type="Proteomes" id="UP000694941"/>
    </source>
</evidence>
<keyword evidence="2 5" id="KW-0812">Transmembrane</keyword>
<gene>
    <name evidence="8" type="primary">LOC106476089</name>
</gene>
<feature type="transmembrane region" description="Helical" evidence="5">
    <location>
        <begin position="192"/>
        <end position="211"/>
    </location>
</feature>
<dbReference type="Pfam" id="PF00083">
    <property type="entry name" value="Sugar_tr"/>
    <property type="match status" value="1"/>
</dbReference>
<evidence type="ECO:0000256" key="4">
    <source>
        <dbReference type="ARBA" id="ARBA00023136"/>
    </source>
</evidence>
<accession>A0ABM1C0Q7</accession>
<feature type="transmembrane region" description="Helical" evidence="5">
    <location>
        <begin position="167"/>
        <end position="186"/>
    </location>
</feature>
<feature type="domain" description="Major facilitator superfamily (MFS) profile" evidence="6">
    <location>
        <begin position="29"/>
        <end position="212"/>
    </location>
</feature>
<evidence type="ECO:0000256" key="5">
    <source>
        <dbReference type="SAM" id="Phobius"/>
    </source>
</evidence>